<evidence type="ECO:0000256" key="8">
    <source>
        <dbReference type="HAMAP-Rule" id="MF_01161"/>
    </source>
</evidence>
<comment type="catalytic activity">
    <reaction evidence="7 8">
        <text>cytidine(34) in tRNA(Ile2) + L-lysine + ATP = lysidine(34) in tRNA(Ile2) + AMP + diphosphate + H(+)</text>
        <dbReference type="Rhea" id="RHEA:43744"/>
        <dbReference type="Rhea" id="RHEA-COMP:10625"/>
        <dbReference type="Rhea" id="RHEA-COMP:10670"/>
        <dbReference type="ChEBI" id="CHEBI:15378"/>
        <dbReference type="ChEBI" id="CHEBI:30616"/>
        <dbReference type="ChEBI" id="CHEBI:32551"/>
        <dbReference type="ChEBI" id="CHEBI:33019"/>
        <dbReference type="ChEBI" id="CHEBI:82748"/>
        <dbReference type="ChEBI" id="CHEBI:83665"/>
        <dbReference type="ChEBI" id="CHEBI:456215"/>
        <dbReference type="EC" id="6.3.4.19"/>
    </reaction>
</comment>
<keyword evidence="6 8" id="KW-0067">ATP-binding</keyword>
<feature type="region of interest" description="Disordered" evidence="9">
    <location>
        <begin position="319"/>
        <end position="346"/>
    </location>
</feature>
<keyword evidence="5 8" id="KW-0547">Nucleotide-binding</keyword>
<feature type="domain" description="Lysidine-tRNA(Ile) synthetase C-terminal" evidence="10">
    <location>
        <begin position="409"/>
        <end position="481"/>
    </location>
</feature>
<dbReference type="InterPro" id="IPR012094">
    <property type="entry name" value="tRNA_Ile_lys_synt"/>
</dbReference>
<evidence type="ECO:0000313" key="11">
    <source>
        <dbReference type="EMBL" id="GAA3969848.1"/>
    </source>
</evidence>
<evidence type="ECO:0000256" key="2">
    <source>
        <dbReference type="ARBA" id="ARBA00022490"/>
    </source>
</evidence>
<dbReference type="HAMAP" id="MF_01161">
    <property type="entry name" value="tRNA_Ile_lys_synt"/>
    <property type="match status" value="1"/>
</dbReference>
<keyword evidence="12" id="KW-1185">Reference proteome</keyword>
<evidence type="ECO:0000256" key="5">
    <source>
        <dbReference type="ARBA" id="ARBA00022741"/>
    </source>
</evidence>
<dbReference type="CDD" id="cd01992">
    <property type="entry name" value="TilS_N"/>
    <property type="match status" value="1"/>
</dbReference>
<evidence type="ECO:0000256" key="4">
    <source>
        <dbReference type="ARBA" id="ARBA00022694"/>
    </source>
</evidence>
<dbReference type="EMBL" id="BAABBO010000012">
    <property type="protein sequence ID" value="GAA3969848.1"/>
    <property type="molecule type" value="Genomic_DNA"/>
</dbReference>
<dbReference type="NCBIfam" id="TIGR02433">
    <property type="entry name" value="lysidine_TilS_C"/>
    <property type="match status" value="1"/>
</dbReference>
<evidence type="ECO:0000256" key="7">
    <source>
        <dbReference type="ARBA" id="ARBA00048539"/>
    </source>
</evidence>
<dbReference type="Gene3D" id="1.20.59.20">
    <property type="match status" value="1"/>
</dbReference>
<dbReference type="Proteomes" id="UP001501337">
    <property type="component" value="Unassembled WGS sequence"/>
</dbReference>
<proteinExistence type="inferred from homology"/>
<keyword evidence="4 8" id="KW-0819">tRNA processing</keyword>
<dbReference type="PANTHER" id="PTHR43033">
    <property type="entry name" value="TRNA(ILE)-LYSIDINE SYNTHASE-RELATED"/>
    <property type="match status" value="1"/>
</dbReference>
<sequence>MTNTSEQALILRVFERLDALTADSASSFSIAYSGGLDSHLLLCLSVRWWQDLPERERPSLRAIHVDHGLQAASSEWAQRCMSACDLLGVPLDIVPVKVHARGSSEAAARLARYGVFEAHLPAQGVLLQGHHLDDQAETVLYRLALGHGLDGLSGIPQCRVLGQGGLFRPFLAAGLQRRDLELLEITLVGSGMPPHPVNDPSNTDTVHDRNYLRHVLLPPLLSRWPSALARMNQSAQYLSEAAELCETLAELDLVQVEKGACEVLGSDYLARLPLSELYQWPVPRQRNLLRYWLKQQSLSLSEGGWAELLGAVERSSHDSGHQANVELAESPASQSSSKPHDLPGARCGETRLPQPVLLSLYQRALFIHIAGPDRQTAGSLGIFAGSSPEGDCVWPMHSTVIAPEPGQIVSCEPRAGAIRIKVAGRHKSTTLKKLLSERRLLPWERDALPLICYDGEPVSMPGVFVSAAHSPDTASTGADATAVTSRPLLTFAWCSNGYGLAVLHGRNTASNPVNSAA</sequence>
<protein>
    <recommendedName>
        <fullName evidence="8">tRNA(Ile)-lysidine synthase</fullName>
        <ecNumber evidence="8">6.3.4.19</ecNumber>
    </recommendedName>
    <alternativeName>
        <fullName evidence="8">tRNA(Ile)-2-lysyl-cytidine synthase</fullName>
    </alternativeName>
    <alternativeName>
        <fullName evidence="8">tRNA(Ile)-lysidine synthetase</fullName>
    </alternativeName>
</protein>
<dbReference type="InterPro" id="IPR015262">
    <property type="entry name" value="tRNA_Ile_lys_synt_subst-bd"/>
</dbReference>
<comment type="similarity">
    <text evidence="8">Belongs to the tRNA(Ile)-lysidine synthase family.</text>
</comment>
<comment type="caution">
    <text evidence="11">The sequence shown here is derived from an EMBL/GenBank/DDBJ whole genome shotgun (WGS) entry which is preliminary data.</text>
</comment>
<dbReference type="Pfam" id="PF01171">
    <property type="entry name" value="ATP_bind_3"/>
    <property type="match status" value="1"/>
</dbReference>
<comment type="subcellular location">
    <subcellularLocation>
        <location evidence="1 8">Cytoplasm</location>
    </subcellularLocation>
</comment>
<evidence type="ECO:0000256" key="3">
    <source>
        <dbReference type="ARBA" id="ARBA00022598"/>
    </source>
</evidence>
<dbReference type="NCBIfam" id="TIGR02432">
    <property type="entry name" value="lysidine_TilS_N"/>
    <property type="match status" value="1"/>
</dbReference>
<dbReference type="InterPro" id="IPR012795">
    <property type="entry name" value="tRNA_Ile_lys_synt_N"/>
</dbReference>
<reference evidence="12" key="1">
    <citation type="journal article" date="2019" name="Int. J. Syst. Evol. Microbiol.">
        <title>The Global Catalogue of Microorganisms (GCM) 10K type strain sequencing project: providing services to taxonomists for standard genome sequencing and annotation.</title>
        <authorList>
            <consortium name="The Broad Institute Genomics Platform"/>
            <consortium name="The Broad Institute Genome Sequencing Center for Infectious Disease"/>
            <person name="Wu L."/>
            <person name="Ma J."/>
        </authorList>
    </citation>
    <scope>NUCLEOTIDE SEQUENCE [LARGE SCALE GENOMIC DNA]</scope>
    <source>
        <strain evidence="12">JCM 17555</strain>
    </source>
</reference>
<evidence type="ECO:0000256" key="9">
    <source>
        <dbReference type="SAM" id="MobiDB-lite"/>
    </source>
</evidence>
<dbReference type="RefSeq" id="WP_344807694.1">
    <property type="nucleotide sequence ID" value="NZ_BAABBO010000012.1"/>
</dbReference>
<dbReference type="Gene3D" id="3.40.50.620">
    <property type="entry name" value="HUPs"/>
    <property type="match status" value="1"/>
</dbReference>
<evidence type="ECO:0000256" key="1">
    <source>
        <dbReference type="ARBA" id="ARBA00004496"/>
    </source>
</evidence>
<organism evidence="11 12">
    <name type="scientific">Allohahella marinimesophila</name>
    <dbReference type="NCBI Taxonomy" id="1054972"/>
    <lineage>
        <taxon>Bacteria</taxon>
        <taxon>Pseudomonadati</taxon>
        <taxon>Pseudomonadota</taxon>
        <taxon>Gammaproteobacteria</taxon>
        <taxon>Oceanospirillales</taxon>
        <taxon>Hahellaceae</taxon>
        <taxon>Allohahella</taxon>
    </lineage>
</organism>
<name>A0ABP7PRV3_9GAMM</name>
<keyword evidence="2 8" id="KW-0963">Cytoplasm</keyword>
<evidence type="ECO:0000259" key="10">
    <source>
        <dbReference type="SMART" id="SM00977"/>
    </source>
</evidence>
<dbReference type="InterPro" id="IPR011063">
    <property type="entry name" value="TilS/TtcA_N"/>
</dbReference>
<dbReference type="PANTHER" id="PTHR43033:SF1">
    <property type="entry name" value="TRNA(ILE)-LYSIDINE SYNTHASE-RELATED"/>
    <property type="match status" value="1"/>
</dbReference>
<feature type="binding site" evidence="8">
    <location>
        <begin position="33"/>
        <end position="38"/>
    </location>
    <ligand>
        <name>ATP</name>
        <dbReference type="ChEBI" id="CHEBI:30616"/>
    </ligand>
</feature>
<evidence type="ECO:0000313" key="12">
    <source>
        <dbReference type="Proteomes" id="UP001501337"/>
    </source>
</evidence>
<comment type="function">
    <text evidence="8">Ligates lysine onto the cytidine present at position 34 of the AUA codon-specific tRNA(Ile) that contains the anticodon CAU, in an ATP-dependent manner. Cytidine is converted to lysidine, thus changing the amino acid specificity of the tRNA from methionine to isoleucine.</text>
</comment>
<keyword evidence="3 8" id="KW-0436">Ligase</keyword>
<dbReference type="SUPFAM" id="SSF56037">
    <property type="entry name" value="PheT/TilS domain"/>
    <property type="match status" value="1"/>
</dbReference>
<dbReference type="Pfam" id="PF09179">
    <property type="entry name" value="TilS"/>
    <property type="match status" value="1"/>
</dbReference>
<comment type="domain">
    <text evidence="8">The N-terminal region contains the highly conserved SGGXDS motif, predicted to be a P-loop motif involved in ATP binding.</text>
</comment>
<dbReference type="SMART" id="SM00977">
    <property type="entry name" value="TilS_C"/>
    <property type="match status" value="1"/>
</dbReference>
<gene>
    <name evidence="8" type="primary">tilS</name>
    <name evidence="11" type="ORF">GCM10022278_29440</name>
</gene>
<dbReference type="EC" id="6.3.4.19" evidence="8"/>
<dbReference type="SUPFAM" id="SSF52402">
    <property type="entry name" value="Adenine nucleotide alpha hydrolases-like"/>
    <property type="match status" value="1"/>
</dbReference>
<dbReference type="InterPro" id="IPR012796">
    <property type="entry name" value="Lysidine-tRNA-synth_C"/>
</dbReference>
<accession>A0ABP7PRV3</accession>
<dbReference type="Pfam" id="PF11734">
    <property type="entry name" value="TilS_C"/>
    <property type="match status" value="1"/>
</dbReference>
<dbReference type="SUPFAM" id="SSF82829">
    <property type="entry name" value="MesJ substrate recognition domain-like"/>
    <property type="match status" value="1"/>
</dbReference>
<evidence type="ECO:0000256" key="6">
    <source>
        <dbReference type="ARBA" id="ARBA00022840"/>
    </source>
</evidence>
<dbReference type="InterPro" id="IPR014729">
    <property type="entry name" value="Rossmann-like_a/b/a_fold"/>
</dbReference>